<organism evidence="1 2">
    <name type="scientific">Smallanthus sonchifolius</name>
    <dbReference type="NCBI Taxonomy" id="185202"/>
    <lineage>
        <taxon>Eukaryota</taxon>
        <taxon>Viridiplantae</taxon>
        <taxon>Streptophyta</taxon>
        <taxon>Embryophyta</taxon>
        <taxon>Tracheophyta</taxon>
        <taxon>Spermatophyta</taxon>
        <taxon>Magnoliopsida</taxon>
        <taxon>eudicotyledons</taxon>
        <taxon>Gunneridae</taxon>
        <taxon>Pentapetalae</taxon>
        <taxon>asterids</taxon>
        <taxon>campanulids</taxon>
        <taxon>Asterales</taxon>
        <taxon>Asteraceae</taxon>
        <taxon>Asteroideae</taxon>
        <taxon>Heliantheae alliance</taxon>
        <taxon>Millerieae</taxon>
        <taxon>Smallanthus</taxon>
    </lineage>
</organism>
<reference evidence="1 2" key="2">
    <citation type="journal article" date="2022" name="Mol. Ecol. Resour.">
        <title>The genomes of chicory, endive, great burdock and yacon provide insights into Asteraceae paleo-polyploidization history and plant inulin production.</title>
        <authorList>
            <person name="Fan W."/>
            <person name="Wang S."/>
            <person name="Wang H."/>
            <person name="Wang A."/>
            <person name="Jiang F."/>
            <person name="Liu H."/>
            <person name="Zhao H."/>
            <person name="Xu D."/>
            <person name="Zhang Y."/>
        </authorList>
    </citation>
    <scope>NUCLEOTIDE SEQUENCE [LARGE SCALE GENOMIC DNA]</scope>
    <source>
        <strain evidence="2">cv. Yunnan</strain>
        <tissue evidence="1">Leaves</tissue>
    </source>
</reference>
<reference evidence="2" key="1">
    <citation type="journal article" date="2022" name="Mol. Ecol. Resour.">
        <title>The genomes of chicory, endive, great burdock and yacon provide insights into Asteraceae palaeo-polyploidization history and plant inulin production.</title>
        <authorList>
            <person name="Fan W."/>
            <person name="Wang S."/>
            <person name="Wang H."/>
            <person name="Wang A."/>
            <person name="Jiang F."/>
            <person name="Liu H."/>
            <person name="Zhao H."/>
            <person name="Xu D."/>
            <person name="Zhang Y."/>
        </authorList>
    </citation>
    <scope>NUCLEOTIDE SEQUENCE [LARGE SCALE GENOMIC DNA]</scope>
    <source>
        <strain evidence="2">cv. Yunnan</strain>
    </source>
</reference>
<protein>
    <submittedName>
        <fullName evidence="1">Uncharacterized protein</fullName>
    </submittedName>
</protein>
<dbReference type="Proteomes" id="UP001056120">
    <property type="component" value="Linkage Group LG22"/>
</dbReference>
<accession>A0ACB9BYN9</accession>
<evidence type="ECO:0000313" key="2">
    <source>
        <dbReference type="Proteomes" id="UP001056120"/>
    </source>
</evidence>
<proteinExistence type="predicted"/>
<name>A0ACB9BYN9_9ASTR</name>
<evidence type="ECO:0000313" key="1">
    <source>
        <dbReference type="EMBL" id="KAI3727047.1"/>
    </source>
</evidence>
<gene>
    <name evidence="1" type="ORF">L1987_66856</name>
</gene>
<sequence>MKKLRGGYTAPIQYGKPRSDMFELLHDDIVISILCKLSSTASSPSDFIAVLHTCKRLNKLGFHPLVLSKTCSKALAVRAKNWCEEAHRFLKLCVNAGNTEAYYTLGMISLPHVDALRELGHCFQDGYGVRKNIAEGRRLLVQANERELASVLQYEFNQMHPVNRFMVEWFGLREDGLSGQGLRMCSYKACGRPETRRNEFRRCSGCGKVNYCSRGCQAHDWRVHHREECAPMEMWMGHTIDDVEDDDNVNGYDGVMNDRTVEIVEGEVGGI</sequence>
<dbReference type="EMBL" id="CM042039">
    <property type="protein sequence ID" value="KAI3727047.1"/>
    <property type="molecule type" value="Genomic_DNA"/>
</dbReference>
<comment type="caution">
    <text evidence="1">The sequence shown here is derived from an EMBL/GenBank/DDBJ whole genome shotgun (WGS) entry which is preliminary data.</text>
</comment>
<keyword evidence="2" id="KW-1185">Reference proteome</keyword>